<dbReference type="InterPro" id="IPR036390">
    <property type="entry name" value="WH_DNA-bd_sf"/>
</dbReference>
<dbReference type="RefSeq" id="WP_211532488.1">
    <property type="nucleotide sequence ID" value="NZ_CP058560.1"/>
</dbReference>
<dbReference type="GeneID" id="64820505"/>
<accession>A0A8T8KDV2</accession>
<sequence length="287" mass="32455">MEFYPRLGMNINGHEFNYKFFQTLKCVSQTWSQRKAAIKLGVSPAVLNRRILDAENKLGFQILKTTGAGSELTSEGISILEQYNRYVSRIKDSNRLLISGGHISSGLLEVLAAKSSLEVACYSSDDESAFYLAKKDLLDIMSLDDPLLAFQNDLDFTPLAYDYLVLISSPGWEVSDIRELKNQKFVAVSSSSQRLAWKTLEDNSVPFEIYGEVKSPYEAFKIVKNSNNLHTFLNGSFFQGEDLLKEETRHVISMVNFRDFNPQIEEFINYILGPGQKIVKKQGFGTL</sequence>
<evidence type="ECO:0000313" key="7">
    <source>
        <dbReference type="Proteomes" id="UP000681041"/>
    </source>
</evidence>
<dbReference type="GO" id="GO:0003700">
    <property type="term" value="F:DNA-binding transcription factor activity"/>
    <property type="evidence" value="ECO:0007669"/>
    <property type="project" value="InterPro"/>
</dbReference>
<feature type="domain" description="HTH lysR-type" evidence="5">
    <location>
        <begin position="21"/>
        <end position="76"/>
    </location>
</feature>
<dbReference type="OrthoDB" id="62169at2157"/>
<organism evidence="6 7">
    <name type="scientific">Methanobacterium alkalithermotolerans</name>
    <dbReference type="NCBI Taxonomy" id="2731220"/>
    <lineage>
        <taxon>Archaea</taxon>
        <taxon>Methanobacteriati</taxon>
        <taxon>Methanobacteriota</taxon>
        <taxon>Methanomada group</taxon>
        <taxon>Methanobacteria</taxon>
        <taxon>Methanobacteriales</taxon>
        <taxon>Methanobacteriaceae</taxon>
        <taxon>Methanobacterium</taxon>
    </lineage>
</organism>
<gene>
    <name evidence="6" type="ORF">HYG87_07030</name>
</gene>
<keyword evidence="3" id="KW-0238">DNA-binding</keyword>
<dbReference type="InterPro" id="IPR036388">
    <property type="entry name" value="WH-like_DNA-bd_sf"/>
</dbReference>
<evidence type="ECO:0000256" key="3">
    <source>
        <dbReference type="ARBA" id="ARBA00023125"/>
    </source>
</evidence>
<name>A0A8T8KDV2_9EURY</name>
<dbReference type="PANTHER" id="PTHR30126">
    <property type="entry name" value="HTH-TYPE TRANSCRIPTIONAL REGULATOR"/>
    <property type="match status" value="1"/>
</dbReference>
<evidence type="ECO:0000256" key="2">
    <source>
        <dbReference type="ARBA" id="ARBA00023015"/>
    </source>
</evidence>
<dbReference type="GO" id="GO:0000976">
    <property type="term" value="F:transcription cis-regulatory region binding"/>
    <property type="evidence" value="ECO:0007669"/>
    <property type="project" value="TreeGrafter"/>
</dbReference>
<protein>
    <submittedName>
        <fullName evidence="6">LysR family transcriptional regulator</fullName>
    </submittedName>
</protein>
<evidence type="ECO:0000259" key="5">
    <source>
        <dbReference type="Pfam" id="PF00126"/>
    </source>
</evidence>
<dbReference type="Gene3D" id="1.10.10.10">
    <property type="entry name" value="Winged helix-like DNA-binding domain superfamily/Winged helix DNA-binding domain"/>
    <property type="match status" value="1"/>
</dbReference>
<keyword evidence="7" id="KW-1185">Reference proteome</keyword>
<dbReference type="Proteomes" id="UP000681041">
    <property type="component" value="Chromosome"/>
</dbReference>
<proteinExistence type="inferred from homology"/>
<keyword evidence="2" id="KW-0805">Transcription regulation</keyword>
<evidence type="ECO:0000313" key="6">
    <source>
        <dbReference type="EMBL" id="QUH23531.1"/>
    </source>
</evidence>
<dbReference type="SUPFAM" id="SSF46785">
    <property type="entry name" value="Winged helix' DNA-binding domain"/>
    <property type="match status" value="1"/>
</dbReference>
<keyword evidence="4" id="KW-0804">Transcription</keyword>
<reference evidence="6" key="1">
    <citation type="submission" date="2020-07" db="EMBL/GenBank/DDBJ databases">
        <title>Methanobacterium. sp. MethCan genome.</title>
        <authorList>
            <person name="Postec A."/>
            <person name="Quemeneur M."/>
        </authorList>
    </citation>
    <scope>NUCLEOTIDE SEQUENCE</scope>
    <source>
        <strain evidence="6">MethCAN</strain>
    </source>
</reference>
<evidence type="ECO:0000256" key="1">
    <source>
        <dbReference type="ARBA" id="ARBA00009437"/>
    </source>
</evidence>
<dbReference type="PANTHER" id="PTHR30126:SF40">
    <property type="entry name" value="HTH-TYPE TRANSCRIPTIONAL REGULATOR GLTR"/>
    <property type="match status" value="1"/>
</dbReference>
<dbReference type="Pfam" id="PF00126">
    <property type="entry name" value="HTH_1"/>
    <property type="match status" value="1"/>
</dbReference>
<comment type="similarity">
    <text evidence="1">Belongs to the LysR transcriptional regulatory family.</text>
</comment>
<dbReference type="EMBL" id="CP058560">
    <property type="protein sequence ID" value="QUH23531.1"/>
    <property type="molecule type" value="Genomic_DNA"/>
</dbReference>
<evidence type="ECO:0000256" key="4">
    <source>
        <dbReference type="ARBA" id="ARBA00023163"/>
    </source>
</evidence>
<dbReference type="InterPro" id="IPR000847">
    <property type="entry name" value="LysR_HTH_N"/>
</dbReference>
<dbReference type="AlphaFoldDB" id="A0A8T8KDV2"/>
<dbReference type="KEGG" id="meme:HYG87_07030"/>